<organism evidence="1 2">
    <name type="scientific">Phanerochaete carnosa (strain HHB-10118-sp)</name>
    <name type="common">White-rot fungus</name>
    <name type="synonym">Peniophora carnosa</name>
    <dbReference type="NCBI Taxonomy" id="650164"/>
    <lineage>
        <taxon>Eukaryota</taxon>
        <taxon>Fungi</taxon>
        <taxon>Dikarya</taxon>
        <taxon>Basidiomycota</taxon>
        <taxon>Agaricomycotina</taxon>
        <taxon>Agaricomycetes</taxon>
        <taxon>Polyporales</taxon>
        <taxon>Phanerochaetaceae</taxon>
        <taxon>Phanerochaete</taxon>
    </lineage>
</organism>
<dbReference type="OrthoDB" id="2803425at2759"/>
<sequence length="192" mass="21350">MAHISPGLCVNKSVLDIAELALHIANQELSHCNLKDNSDEDLSSNLLVPFFVVEYKKDISTPKYKGANQLQIHSAAMSKFLSRLGMTDLPVFKLLTDGTVGIVTCAFTLLITHIMDCNLFTFNISKPKDALIFAVFLFRLSHGHVPKLVEALKVPCDGIRYCSHKLLKWTQTAQNPRPATTLDPVLEMEDIV</sequence>
<dbReference type="EMBL" id="JH930471">
    <property type="protein sequence ID" value="EKM56733.1"/>
    <property type="molecule type" value="Genomic_DNA"/>
</dbReference>
<dbReference type="RefSeq" id="XP_007394052.1">
    <property type="nucleotide sequence ID" value="XM_007393990.1"/>
</dbReference>
<gene>
    <name evidence="1" type="ORF">PHACADRAFT_27519</name>
</gene>
<reference evidence="1 2" key="1">
    <citation type="journal article" date="2012" name="BMC Genomics">
        <title>Comparative genomics of the white-rot fungi, Phanerochaete carnosa and P. chrysosporium, to elucidate the genetic basis of the distinct wood types they colonize.</title>
        <authorList>
            <person name="Suzuki H."/>
            <person name="MacDonald J."/>
            <person name="Syed K."/>
            <person name="Salamov A."/>
            <person name="Hori C."/>
            <person name="Aerts A."/>
            <person name="Henrissat B."/>
            <person name="Wiebenga A."/>
            <person name="vanKuyk P.A."/>
            <person name="Barry K."/>
            <person name="Lindquist E."/>
            <person name="LaButti K."/>
            <person name="Lapidus A."/>
            <person name="Lucas S."/>
            <person name="Coutinho P."/>
            <person name="Gong Y."/>
            <person name="Samejima M."/>
            <person name="Mahadevan R."/>
            <person name="Abou-Zaid M."/>
            <person name="de Vries R.P."/>
            <person name="Igarashi K."/>
            <person name="Yadav J.S."/>
            <person name="Grigoriev I.V."/>
            <person name="Master E.R."/>
        </authorList>
    </citation>
    <scope>NUCLEOTIDE SEQUENCE [LARGE SCALE GENOMIC DNA]</scope>
    <source>
        <strain evidence="1 2">HHB-10118-sp</strain>
    </source>
</reference>
<dbReference type="GeneID" id="18919505"/>
<evidence type="ECO:0000313" key="1">
    <source>
        <dbReference type="EMBL" id="EKM56733.1"/>
    </source>
</evidence>
<name>K5VYS3_PHACS</name>
<protein>
    <submittedName>
        <fullName evidence="1">Uncharacterized protein</fullName>
    </submittedName>
</protein>
<dbReference type="HOGENOM" id="CLU_1415637_0_0_1"/>
<dbReference type="InParanoid" id="K5VYS3"/>
<proteinExistence type="predicted"/>
<keyword evidence="2" id="KW-1185">Reference proteome</keyword>
<evidence type="ECO:0000313" key="2">
    <source>
        <dbReference type="Proteomes" id="UP000008370"/>
    </source>
</evidence>
<dbReference type="Proteomes" id="UP000008370">
    <property type="component" value="Unassembled WGS sequence"/>
</dbReference>
<accession>K5VYS3</accession>
<dbReference type="AlphaFoldDB" id="K5VYS3"/>
<dbReference type="KEGG" id="pco:PHACADRAFT_27519"/>